<keyword evidence="2" id="KW-1185">Reference proteome</keyword>
<proteinExistence type="predicted"/>
<evidence type="ECO:0000313" key="1">
    <source>
        <dbReference type="EMBL" id="UXZ04389.1"/>
    </source>
</evidence>
<evidence type="ECO:0000313" key="2">
    <source>
        <dbReference type="Proteomes" id="UP001063782"/>
    </source>
</evidence>
<protein>
    <submittedName>
        <fullName evidence="1">WG repeat-containing protein</fullName>
    </submittedName>
</protein>
<sequence length="295" mass="33422">MPINARILPFYFGGKGGIINPYFSQGNKMKFPFLKKLSYFLAMLPPFLFSQNSHADTCKRPPNKHKLDYISCPYEGFSRAEKGNKSGFVDLSGNLVIPLIYDDANLFSDGLAKVEKDGKTFFINYQGDIAIHIPNNIEVIGEFKEGFVVVKQNAKIGFMDKIGQIIIDFQYDNASDFREGLAVVVMNNKNGFIDKTGKLVIPFKYDETTKFFNGVASVRVGNKWGAINNQGELVIPMIFDFISDFKDSETTDAKLNGEWIKIDKQGNIIKENTELRDFDKGIRHQKILEILNKKQ</sequence>
<reference evidence="1" key="1">
    <citation type="submission" date="2021-12" db="EMBL/GenBank/DDBJ databases">
        <title>taxonomy of Moraxella sp. ZY201224.</title>
        <authorList>
            <person name="Li F."/>
        </authorList>
    </citation>
    <scope>NUCLEOTIDE SEQUENCE</scope>
    <source>
        <strain evidence="1">ZY201224</strain>
    </source>
</reference>
<dbReference type="SUPFAM" id="SSF69360">
    <property type="entry name" value="Cell wall binding repeat"/>
    <property type="match status" value="1"/>
</dbReference>
<dbReference type="RefSeq" id="WP_263075877.1">
    <property type="nucleotide sequence ID" value="NZ_CP089977.1"/>
</dbReference>
<accession>A0ABY6F2S0</accession>
<dbReference type="InterPro" id="IPR032774">
    <property type="entry name" value="WG_beta_rep"/>
</dbReference>
<gene>
    <name evidence="1" type="ORF">LU297_07295</name>
</gene>
<organism evidence="1 2">
    <name type="scientific">Moraxella nasicaprae</name>
    <dbReference type="NCBI Taxonomy" id="2904122"/>
    <lineage>
        <taxon>Bacteria</taxon>
        <taxon>Pseudomonadati</taxon>
        <taxon>Pseudomonadota</taxon>
        <taxon>Gammaproteobacteria</taxon>
        <taxon>Moraxellales</taxon>
        <taxon>Moraxellaceae</taxon>
        <taxon>Moraxella</taxon>
    </lineage>
</organism>
<dbReference type="EMBL" id="CP089977">
    <property type="protein sequence ID" value="UXZ04389.1"/>
    <property type="molecule type" value="Genomic_DNA"/>
</dbReference>
<dbReference type="Pfam" id="PF14903">
    <property type="entry name" value="WG_beta_rep"/>
    <property type="match status" value="3"/>
</dbReference>
<name>A0ABY6F2S0_9GAMM</name>
<dbReference type="Proteomes" id="UP001063782">
    <property type="component" value="Chromosome"/>
</dbReference>
<dbReference type="PANTHER" id="PTHR37841">
    <property type="entry name" value="GLR2918 PROTEIN"/>
    <property type="match status" value="1"/>
</dbReference>
<dbReference type="PANTHER" id="PTHR37841:SF1">
    <property type="entry name" value="DUF3298 DOMAIN-CONTAINING PROTEIN"/>
    <property type="match status" value="1"/>
</dbReference>